<feature type="transmembrane region" description="Helical" evidence="9">
    <location>
        <begin position="84"/>
        <end position="104"/>
    </location>
</feature>
<comment type="subcellular location">
    <subcellularLocation>
        <location evidence="1">Endoplasmic reticulum membrane</location>
        <topology evidence="1">Multi-pass membrane protein</topology>
    </subcellularLocation>
</comment>
<feature type="non-terminal residue" evidence="10">
    <location>
        <position position="584"/>
    </location>
</feature>
<dbReference type="Pfam" id="PF07281">
    <property type="entry name" value="INSIG"/>
    <property type="match status" value="1"/>
</dbReference>
<proteinExistence type="inferred from homology"/>
<keyword evidence="6 9" id="KW-1133">Transmembrane helix</keyword>
<reference evidence="10 11" key="1">
    <citation type="journal article" date="2018" name="Sci. Rep.">
        <title>Comparative analysis of the Pocillopora damicornis genome highlights role of immune system in coral evolution.</title>
        <authorList>
            <person name="Cunning R."/>
            <person name="Bay R.A."/>
            <person name="Gillette P."/>
            <person name="Baker A.C."/>
            <person name="Traylor-Knowles N."/>
        </authorList>
    </citation>
    <scope>NUCLEOTIDE SEQUENCE [LARGE SCALE GENOMIC DNA]</scope>
    <source>
        <strain evidence="10">RSMAS</strain>
        <tissue evidence="10">Whole animal</tissue>
    </source>
</reference>
<dbReference type="GO" id="GO:0032937">
    <property type="term" value="C:SREBP-SCAP-Insig complex"/>
    <property type="evidence" value="ECO:0007669"/>
    <property type="project" value="TreeGrafter"/>
</dbReference>
<gene>
    <name evidence="10" type="ORF">pdam_00015306</name>
</gene>
<comment type="similarity">
    <text evidence="2">Belongs to the INSIG family.</text>
</comment>
<evidence type="ECO:0000313" key="11">
    <source>
        <dbReference type="Proteomes" id="UP000275408"/>
    </source>
</evidence>
<evidence type="ECO:0000256" key="9">
    <source>
        <dbReference type="SAM" id="Phobius"/>
    </source>
</evidence>
<dbReference type="GO" id="GO:0032933">
    <property type="term" value="P:SREBP signaling pathway"/>
    <property type="evidence" value="ECO:0007669"/>
    <property type="project" value="TreeGrafter"/>
</dbReference>
<evidence type="ECO:0000256" key="5">
    <source>
        <dbReference type="ARBA" id="ARBA00022824"/>
    </source>
</evidence>
<feature type="transmembrane region" description="Helical" evidence="9">
    <location>
        <begin position="116"/>
        <end position="141"/>
    </location>
</feature>
<keyword evidence="7 9" id="KW-0472">Membrane</keyword>
<dbReference type="GO" id="GO:0032869">
    <property type="term" value="P:cellular response to insulin stimulus"/>
    <property type="evidence" value="ECO:0007669"/>
    <property type="project" value="TreeGrafter"/>
</dbReference>
<keyword evidence="8" id="KW-0753">Steroid metabolism</keyword>
<protein>
    <submittedName>
        <fullName evidence="10">Uncharacterized protein</fullName>
    </submittedName>
</protein>
<keyword evidence="5" id="KW-0256">Endoplasmic reticulum</keyword>
<dbReference type="STRING" id="46731.A0A3M6U7C4"/>
<keyword evidence="8" id="KW-0443">Lipid metabolism</keyword>
<dbReference type="PANTHER" id="PTHR15301:SF3">
    <property type="entry name" value="PROTEIN NSG1-RELATED"/>
    <property type="match status" value="1"/>
</dbReference>
<keyword evidence="3" id="KW-0153">Cholesterol metabolism</keyword>
<feature type="non-terminal residue" evidence="10">
    <location>
        <position position="1"/>
    </location>
</feature>
<dbReference type="GO" id="GO:0006695">
    <property type="term" value="P:cholesterol biosynthetic process"/>
    <property type="evidence" value="ECO:0007669"/>
    <property type="project" value="TreeGrafter"/>
</dbReference>
<dbReference type="InterPro" id="IPR025929">
    <property type="entry name" value="INSIG_fam"/>
</dbReference>
<dbReference type="OrthoDB" id="205546at2759"/>
<feature type="transmembrane region" description="Helical" evidence="9">
    <location>
        <begin position="196"/>
        <end position="214"/>
    </location>
</feature>
<dbReference type="EMBL" id="RCHS01002142">
    <property type="protein sequence ID" value="RMX49424.1"/>
    <property type="molecule type" value="Genomic_DNA"/>
</dbReference>
<keyword evidence="8" id="KW-1207">Sterol metabolism</keyword>
<accession>A0A3M6U7C4</accession>
<evidence type="ECO:0000256" key="2">
    <source>
        <dbReference type="ARBA" id="ARBA00007475"/>
    </source>
</evidence>
<sequence>YLERCDWLILIRPLTAHQRQFIVRFFACINSTDFLKGILSLYRSMGFTMHCLLCGRRSSSSGKYFLNLFRKIAPSVVNVCVRGVVLFILGTFFAMVLFTFSVLPEVRRRRIQDIGIIAKLFSAVWWIAPSSGTAAAVVGLIYPCSDIRLGKPHKLEREWSSVFKCVVLFLGISHACAVSFPLLCPLGFKKITFNSPMHIFLFMAISSLTLWWLFDRSKNGLGLAVLVTMCACILLQCLIYLGVYRFKHQLRTFSHKGSHINILKRISLDAKMHFLIHFTFFCTLYKPELKMTEELLKHVIQCSRKCLTSIYNTNTQENLNKDHPHITQVSSKDDKGVWKRLRVPLKTPFKKNYIHSWIRQQEVIKLTNEFYQVDTAIQPMSRSSVFMFPKEKNFLLKLYYYLWIKESRIWTLETSLETLAGGVVGGVSEYSISASPGESDSWEPFVFGNKEFGTTSTSRLPYTKPWMLLPLYEQSPNLPKLTANATEYQKLVSRILRKVSGDDSLDDYLSSTHSHIIPTSSLKIAKQTKSTSLECHLAYLNIPSWFRFIAIACEKNHFYFINGISSQSDKDAFKNGTSLGLYRI</sequence>
<keyword evidence="4 9" id="KW-0812">Transmembrane</keyword>
<evidence type="ECO:0000256" key="3">
    <source>
        <dbReference type="ARBA" id="ARBA00022548"/>
    </source>
</evidence>
<keyword evidence="11" id="KW-1185">Reference proteome</keyword>
<comment type="caution">
    <text evidence="10">The sequence shown here is derived from an EMBL/GenBank/DDBJ whole genome shotgun (WGS) entry which is preliminary data.</text>
</comment>
<evidence type="ECO:0000256" key="6">
    <source>
        <dbReference type="ARBA" id="ARBA00022989"/>
    </source>
</evidence>
<dbReference type="Proteomes" id="UP000275408">
    <property type="component" value="Unassembled WGS sequence"/>
</dbReference>
<evidence type="ECO:0000256" key="7">
    <source>
        <dbReference type="ARBA" id="ARBA00023136"/>
    </source>
</evidence>
<dbReference type="GO" id="GO:0036316">
    <property type="term" value="P:SREBP-SCAP complex retention in endoplasmic reticulum"/>
    <property type="evidence" value="ECO:0007669"/>
    <property type="project" value="TreeGrafter"/>
</dbReference>
<name>A0A3M6U7C4_POCDA</name>
<organism evidence="10 11">
    <name type="scientific">Pocillopora damicornis</name>
    <name type="common">Cauliflower coral</name>
    <name type="synonym">Millepora damicornis</name>
    <dbReference type="NCBI Taxonomy" id="46731"/>
    <lineage>
        <taxon>Eukaryota</taxon>
        <taxon>Metazoa</taxon>
        <taxon>Cnidaria</taxon>
        <taxon>Anthozoa</taxon>
        <taxon>Hexacorallia</taxon>
        <taxon>Scleractinia</taxon>
        <taxon>Astrocoeniina</taxon>
        <taxon>Pocilloporidae</taxon>
        <taxon>Pocillopora</taxon>
    </lineage>
</organism>
<evidence type="ECO:0000256" key="1">
    <source>
        <dbReference type="ARBA" id="ARBA00004477"/>
    </source>
</evidence>
<evidence type="ECO:0000256" key="4">
    <source>
        <dbReference type="ARBA" id="ARBA00022692"/>
    </source>
</evidence>
<evidence type="ECO:0000313" key="10">
    <source>
        <dbReference type="EMBL" id="RMX49424.1"/>
    </source>
</evidence>
<feature type="transmembrane region" description="Helical" evidence="9">
    <location>
        <begin position="161"/>
        <end position="184"/>
    </location>
</feature>
<dbReference type="AlphaFoldDB" id="A0A3M6U7C4"/>
<dbReference type="PANTHER" id="PTHR15301">
    <property type="entry name" value="INSULIN-INDUCED GENE 1"/>
    <property type="match status" value="1"/>
</dbReference>
<evidence type="ECO:0000256" key="8">
    <source>
        <dbReference type="ARBA" id="ARBA00023166"/>
    </source>
</evidence>
<feature type="transmembrane region" description="Helical" evidence="9">
    <location>
        <begin position="220"/>
        <end position="243"/>
    </location>
</feature>